<dbReference type="SUPFAM" id="SSF53448">
    <property type="entry name" value="Nucleotide-diphospho-sugar transferases"/>
    <property type="match status" value="1"/>
</dbReference>
<dbReference type="EMBL" id="JBHSMG010000001">
    <property type="protein sequence ID" value="MFC5500800.1"/>
    <property type="molecule type" value="Genomic_DNA"/>
</dbReference>
<reference evidence="5" key="1">
    <citation type="journal article" date="2019" name="Int. J. Syst. Evol. Microbiol.">
        <title>The Global Catalogue of Microorganisms (GCM) 10K type strain sequencing project: providing services to taxonomists for standard genome sequencing and annotation.</title>
        <authorList>
            <consortium name="The Broad Institute Genomics Platform"/>
            <consortium name="The Broad Institute Genome Sequencing Center for Infectious Disease"/>
            <person name="Wu L."/>
            <person name="Ma J."/>
        </authorList>
    </citation>
    <scope>NUCLEOTIDE SEQUENCE [LARGE SCALE GENOMIC DNA]</scope>
    <source>
        <strain evidence="5">CGMCC 4.6997</strain>
    </source>
</reference>
<dbReference type="RefSeq" id="WP_386738413.1">
    <property type="nucleotide sequence ID" value="NZ_JBHSMG010000001.1"/>
</dbReference>
<dbReference type="InterPro" id="IPR029044">
    <property type="entry name" value="Nucleotide-diphossugar_trans"/>
</dbReference>
<comment type="caution">
    <text evidence="4">The sequence shown here is derived from an EMBL/GenBank/DDBJ whole genome shotgun (WGS) entry which is preliminary data.</text>
</comment>
<name>A0ABW0NL98_9MICO</name>
<dbReference type="CDD" id="cd06533">
    <property type="entry name" value="Glyco_transf_WecG_TagA"/>
    <property type="match status" value="1"/>
</dbReference>
<accession>A0ABW0NL98</accession>
<dbReference type="Gene3D" id="3.90.550.10">
    <property type="entry name" value="Spore Coat Polysaccharide Biosynthesis Protein SpsA, Chain A"/>
    <property type="match status" value="1"/>
</dbReference>
<dbReference type="NCBIfam" id="TIGR00696">
    <property type="entry name" value="wecG_tagA_cpsF"/>
    <property type="match status" value="1"/>
</dbReference>
<evidence type="ECO:0000256" key="2">
    <source>
        <dbReference type="ARBA" id="ARBA00022679"/>
    </source>
</evidence>
<keyword evidence="2" id="KW-0808">Transferase</keyword>
<dbReference type="Pfam" id="PF00535">
    <property type="entry name" value="Glycos_transf_2"/>
    <property type="match status" value="1"/>
</dbReference>
<sequence length="528" mass="57432">MSVAGFSVHLLDKQDALVTIAGRWRGDDETPLGVASINLDHVHHFGAAGASHRLRNSGRVEWLDLIDGAPIAAAARRLTGSAWPRLAGSDLIEPLLDQAERDGIRIGFLGGSDETRLLLLKRLARERPGLTIAGSWSPSRHEILDEEAARMLAEQVRAASVDLLVVGLGKPRQEIWIDRWAPETGARVLLAFGAVVDFLAGRVSRAPEWISRAGFEWAWRLVREPRRLAKRYLGHGPLAYLASRSAVMLPGSQAPVPSSVRGAVIIPAHNEASVIERTLTGFEPLLRHPGVEVIVVCNGITDDTVDRARRFPGVRVVELDEASKPAALNEGDRIATAWPRIYLDADIEASAAAVAGVLGALVHDDERLEAARPLAQYDTTGASALVRAYYRARVRIPSFRTALWGAGAYAVTERGHRRFAAFPADLADDLFVDGLFPAASRAVIPTDPVVVRTPKNLRSLLRILRRGLRAGAAQGEATSSRTARELVRTIRGPRTAVDAFAYAAVVVWARQGPGARRDERWGRDDSSR</sequence>
<dbReference type="PANTHER" id="PTHR34136:SF1">
    <property type="entry name" value="UDP-N-ACETYL-D-MANNOSAMINURONIC ACID TRANSFERASE"/>
    <property type="match status" value="1"/>
</dbReference>
<evidence type="ECO:0000313" key="5">
    <source>
        <dbReference type="Proteomes" id="UP001596039"/>
    </source>
</evidence>
<dbReference type="InterPro" id="IPR004629">
    <property type="entry name" value="WecG_TagA_CpsF"/>
</dbReference>
<keyword evidence="1" id="KW-0328">Glycosyltransferase</keyword>
<dbReference type="PANTHER" id="PTHR34136">
    <property type="match status" value="1"/>
</dbReference>
<evidence type="ECO:0000259" key="3">
    <source>
        <dbReference type="Pfam" id="PF00535"/>
    </source>
</evidence>
<evidence type="ECO:0000256" key="1">
    <source>
        <dbReference type="ARBA" id="ARBA00022676"/>
    </source>
</evidence>
<evidence type="ECO:0000313" key="4">
    <source>
        <dbReference type="EMBL" id="MFC5500800.1"/>
    </source>
</evidence>
<protein>
    <submittedName>
        <fullName evidence="4">WecB/TagA/CpsF family glycosyltransferase</fullName>
    </submittedName>
</protein>
<keyword evidence="5" id="KW-1185">Reference proteome</keyword>
<gene>
    <name evidence="4" type="ORF">ACFPJ4_00950</name>
</gene>
<dbReference type="Proteomes" id="UP001596039">
    <property type="component" value="Unassembled WGS sequence"/>
</dbReference>
<proteinExistence type="predicted"/>
<dbReference type="InterPro" id="IPR001173">
    <property type="entry name" value="Glyco_trans_2-like"/>
</dbReference>
<organism evidence="4 5">
    <name type="scientific">Lysinimonas soli</name>
    <dbReference type="NCBI Taxonomy" id="1074233"/>
    <lineage>
        <taxon>Bacteria</taxon>
        <taxon>Bacillati</taxon>
        <taxon>Actinomycetota</taxon>
        <taxon>Actinomycetes</taxon>
        <taxon>Micrococcales</taxon>
        <taxon>Microbacteriaceae</taxon>
        <taxon>Lysinimonas</taxon>
    </lineage>
</organism>
<feature type="domain" description="Glycosyltransferase 2-like" evidence="3">
    <location>
        <begin position="264"/>
        <end position="387"/>
    </location>
</feature>
<dbReference type="Pfam" id="PF03808">
    <property type="entry name" value="Glyco_tran_WecG"/>
    <property type="match status" value="1"/>
</dbReference>